<dbReference type="InterPro" id="IPR003754">
    <property type="entry name" value="4pyrrol_synth_uPrphyn_synth"/>
</dbReference>
<comment type="similarity">
    <text evidence="2 9">Belongs to the uroporphyrinogen-III synthase family.</text>
</comment>
<evidence type="ECO:0000256" key="1">
    <source>
        <dbReference type="ARBA" id="ARBA00004772"/>
    </source>
</evidence>
<keyword evidence="12" id="KW-1185">Reference proteome</keyword>
<dbReference type="AlphaFoldDB" id="A0A1T0B4W3"/>
<reference evidence="11 12" key="1">
    <citation type="submission" date="2017-02" db="EMBL/GenBank/DDBJ databases">
        <title>Draft genome sequence of Haemophilus felis CCUG 31170 type strain.</title>
        <authorList>
            <person name="Engstrom-Jakobsson H."/>
            <person name="Salva-Serra F."/>
            <person name="Thorell K."/>
            <person name="Gonzales-Siles L."/>
            <person name="Karlsson R."/>
            <person name="Boulund F."/>
            <person name="Engstrand L."/>
            <person name="Kristiansson E."/>
            <person name="Moore E."/>
        </authorList>
    </citation>
    <scope>NUCLEOTIDE SEQUENCE [LARGE SCALE GENOMIC DNA]</scope>
    <source>
        <strain evidence="11 12">CCUG 31170</strain>
    </source>
</reference>
<dbReference type="GO" id="GO:0006780">
    <property type="term" value="P:uroporphyrinogen III biosynthetic process"/>
    <property type="evidence" value="ECO:0007669"/>
    <property type="project" value="UniProtKB-UniRule"/>
</dbReference>
<evidence type="ECO:0000256" key="8">
    <source>
        <dbReference type="ARBA" id="ARBA00048617"/>
    </source>
</evidence>
<comment type="caution">
    <text evidence="11">The sequence shown here is derived from an EMBL/GenBank/DDBJ whole genome shotgun (WGS) entry which is preliminary data.</text>
</comment>
<dbReference type="OrthoDB" id="9787650at2"/>
<accession>A0A1T0B4W3</accession>
<evidence type="ECO:0000256" key="2">
    <source>
        <dbReference type="ARBA" id="ARBA00008133"/>
    </source>
</evidence>
<dbReference type="InterPro" id="IPR039793">
    <property type="entry name" value="UROS/Hem4"/>
</dbReference>
<dbReference type="EC" id="4.2.1.75" evidence="3 9"/>
<evidence type="ECO:0000256" key="5">
    <source>
        <dbReference type="ARBA" id="ARBA00023244"/>
    </source>
</evidence>
<evidence type="ECO:0000256" key="9">
    <source>
        <dbReference type="RuleBase" id="RU366031"/>
    </source>
</evidence>
<comment type="function">
    <text evidence="6 9">Catalyzes cyclization of the linear tetrapyrrole, hydroxymethylbilane, to the macrocyclic uroporphyrinogen III.</text>
</comment>
<dbReference type="PANTHER" id="PTHR38042:SF1">
    <property type="entry name" value="UROPORPHYRINOGEN-III SYNTHASE, CHLOROPLASTIC"/>
    <property type="match status" value="1"/>
</dbReference>
<protein>
    <recommendedName>
        <fullName evidence="7 9">Uroporphyrinogen-III synthase</fullName>
        <ecNumber evidence="3 9">4.2.1.75</ecNumber>
    </recommendedName>
</protein>
<evidence type="ECO:0000259" key="10">
    <source>
        <dbReference type="Pfam" id="PF02602"/>
    </source>
</evidence>
<keyword evidence="5 9" id="KW-0627">Porphyrin biosynthesis</keyword>
<evidence type="ECO:0000256" key="4">
    <source>
        <dbReference type="ARBA" id="ARBA00023239"/>
    </source>
</evidence>
<dbReference type="CDD" id="cd06578">
    <property type="entry name" value="HemD"/>
    <property type="match status" value="1"/>
</dbReference>
<sequence length="247" mass="28025">MAVLVTRPNERGKQLVELLTQSGIFALHLPLIEIEAGRELNKLPQQLAQLNTKDYVFAVSRHAIHYAQQTLQQVGIPWRKDLIYFTVGRNSAEFFCSHLETPVLYPLSQESSEGLLARVEMQDLNNKQILILRGNNGREYFAEQAKLRGAQVETLECYQRVPIEYNNAEQLSICQRAGIDSIVVTSSEILHYLIAFVPESEHNWLKNCQLITVSARIAEIAKKIGWQKIKLSAKADNQSILHTLCSN</sequence>
<dbReference type="EMBL" id="MUYB01000015">
    <property type="protein sequence ID" value="OOS05178.1"/>
    <property type="molecule type" value="Genomic_DNA"/>
</dbReference>
<evidence type="ECO:0000256" key="6">
    <source>
        <dbReference type="ARBA" id="ARBA00037589"/>
    </source>
</evidence>
<dbReference type="Gene3D" id="3.40.50.10090">
    <property type="match status" value="2"/>
</dbReference>
<proteinExistence type="inferred from homology"/>
<comment type="catalytic activity">
    <reaction evidence="8 9">
        <text>hydroxymethylbilane = uroporphyrinogen III + H2O</text>
        <dbReference type="Rhea" id="RHEA:18965"/>
        <dbReference type="ChEBI" id="CHEBI:15377"/>
        <dbReference type="ChEBI" id="CHEBI:57308"/>
        <dbReference type="ChEBI" id="CHEBI:57845"/>
        <dbReference type="EC" id="4.2.1.75"/>
    </reaction>
</comment>
<comment type="pathway">
    <text evidence="1 9">Porphyrin-containing compound metabolism; protoporphyrin-IX biosynthesis; coproporphyrinogen-III from 5-aminolevulinate: step 3/4.</text>
</comment>
<evidence type="ECO:0000313" key="12">
    <source>
        <dbReference type="Proteomes" id="UP000190023"/>
    </source>
</evidence>
<dbReference type="InterPro" id="IPR036108">
    <property type="entry name" value="4pyrrol_syn_uPrphyn_synt_sf"/>
</dbReference>
<dbReference type="Pfam" id="PF02602">
    <property type="entry name" value="HEM4"/>
    <property type="match status" value="1"/>
</dbReference>
<dbReference type="PANTHER" id="PTHR38042">
    <property type="entry name" value="UROPORPHYRINOGEN-III SYNTHASE, CHLOROPLASTIC"/>
    <property type="match status" value="1"/>
</dbReference>
<evidence type="ECO:0000313" key="11">
    <source>
        <dbReference type="EMBL" id="OOS05178.1"/>
    </source>
</evidence>
<dbReference type="Proteomes" id="UP000190023">
    <property type="component" value="Unassembled WGS sequence"/>
</dbReference>
<keyword evidence="4 9" id="KW-0456">Lyase</keyword>
<dbReference type="UniPathway" id="UPA00251">
    <property type="reaction ID" value="UER00320"/>
</dbReference>
<gene>
    <name evidence="11" type="ORF">B0188_03955</name>
</gene>
<dbReference type="GO" id="GO:0006782">
    <property type="term" value="P:protoporphyrinogen IX biosynthetic process"/>
    <property type="evidence" value="ECO:0007669"/>
    <property type="project" value="UniProtKB-UniRule"/>
</dbReference>
<evidence type="ECO:0000256" key="7">
    <source>
        <dbReference type="ARBA" id="ARBA00040167"/>
    </source>
</evidence>
<name>A0A1T0B4W3_9PAST</name>
<feature type="domain" description="Tetrapyrrole biosynthesis uroporphyrinogen III synthase" evidence="10">
    <location>
        <begin position="14"/>
        <end position="241"/>
    </location>
</feature>
<evidence type="ECO:0000256" key="3">
    <source>
        <dbReference type="ARBA" id="ARBA00013109"/>
    </source>
</evidence>
<dbReference type="STRING" id="123822.B0188_03955"/>
<organism evidence="11 12">
    <name type="scientific">[Haemophilus] felis</name>
    <dbReference type="NCBI Taxonomy" id="123822"/>
    <lineage>
        <taxon>Bacteria</taxon>
        <taxon>Pseudomonadati</taxon>
        <taxon>Pseudomonadota</taxon>
        <taxon>Gammaproteobacteria</taxon>
        <taxon>Pasteurellales</taxon>
        <taxon>Pasteurellaceae</taxon>
    </lineage>
</organism>
<dbReference type="GO" id="GO:0004852">
    <property type="term" value="F:uroporphyrinogen-III synthase activity"/>
    <property type="evidence" value="ECO:0007669"/>
    <property type="project" value="UniProtKB-UniRule"/>
</dbReference>
<dbReference type="SUPFAM" id="SSF69618">
    <property type="entry name" value="HemD-like"/>
    <property type="match status" value="1"/>
</dbReference>